<name>A0A6B3L584_9BACT</name>
<dbReference type="AlphaFoldDB" id="A0A6B3L584"/>
<accession>A0A6B3L584</accession>
<dbReference type="KEGG" id="soa:G3M56_013175"/>
<organism evidence="1 2">
    <name type="scientific">Sulfuriroseicoccus oceanibius</name>
    <dbReference type="NCBI Taxonomy" id="2707525"/>
    <lineage>
        <taxon>Bacteria</taxon>
        <taxon>Pseudomonadati</taxon>
        <taxon>Verrucomicrobiota</taxon>
        <taxon>Verrucomicrobiia</taxon>
        <taxon>Verrucomicrobiales</taxon>
        <taxon>Verrucomicrobiaceae</taxon>
        <taxon>Sulfuriroseicoccus</taxon>
    </lineage>
</organism>
<dbReference type="RefSeq" id="WP_235203456.1">
    <property type="nucleotide sequence ID" value="NZ_CP066776.1"/>
</dbReference>
<gene>
    <name evidence="1" type="ORF">G3M56_013175</name>
</gene>
<reference evidence="1 2" key="1">
    <citation type="submission" date="2020-12" db="EMBL/GenBank/DDBJ databases">
        <title>Sulforoseuscoccus oceanibium gen. nov., sp. nov., a representative of the phylum Verrucomicrobia with special cytoplasmic membrane, and proposal of Sulforoseuscoccusaceae fam. nov.</title>
        <authorList>
            <person name="Xi F."/>
        </authorList>
    </citation>
    <scope>NUCLEOTIDE SEQUENCE [LARGE SCALE GENOMIC DNA]</scope>
    <source>
        <strain evidence="1 2">T37</strain>
    </source>
</reference>
<evidence type="ECO:0008006" key="3">
    <source>
        <dbReference type="Google" id="ProtNLM"/>
    </source>
</evidence>
<proteinExistence type="predicted"/>
<sequence length="433" mass="46346">MMMKSPDTCRWLLFPGSQSWELWRVSDRGAQRTRELSAAEARGWSAGGGAAVMPSVASWVTVPMQVPGGAGDDESLREMAALRLEGDGIIEDAEADGVELFSVNPMPKSEVAVISALTRDGVDWVDSLAVTPSCVVSPTEALIYQPDAITLRRELGSWVMVVTVGAAPVYYQRCGSGEFAAVNGARELSGVLMSLRMAGVDGVRFLKSLVIEVGADEREEYESVMAPIAEALGLACKLTDERSLEASFSVAGLPALATPGMAAEAQSRLMRKRLAGIGAVAAVAWLGVLGFTVFSVYALRADADAAEEAAAVNAPEVQALKEAESKIRGVDFVLSEQAFPPYVLLQVDALKPAATVRFTDFRLDAARNLSIKGTAARPDEAIRFGENLRASRQFVDYEWETPNPTNTRDNTATFSFKGTYTIPVTDAEPAPQI</sequence>
<evidence type="ECO:0000313" key="2">
    <source>
        <dbReference type="Proteomes" id="UP000475117"/>
    </source>
</evidence>
<keyword evidence="2" id="KW-1185">Reference proteome</keyword>
<evidence type="ECO:0000313" key="1">
    <source>
        <dbReference type="EMBL" id="QQL44813.1"/>
    </source>
</evidence>
<dbReference type="EMBL" id="CP066776">
    <property type="protein sequence ID" value="QQL44813.1"/>
    <property type="molecule type" value="Genomic_DNA"/>
</dbReference>
<dbReference type="Proteomes" id="UP000475117">
    <property type="component" value="Chromosome"/>
</dbReference>
<protein>
    <recommendedName>
        <fullName evidence="3">Fimbrial assembly family protein</fullName>
    </recommendedName>
</protein>